<evidence type="ECO:0000259" key="3">
    <source>
        <dbReference type="Pfam" id="PF01408"/>
    </source>
</evidence>
<comment type="caution">
    <text evidence="5">The sequence shown here is derived from an EMBL/GenBank/DDBJ whole genome shotgun (WGS) entry which is preliminary data.</text>
</comment>
<dbReference type="Gene3D" id="3.40.50.720">
    <property type="entry name" value="NAD(P)-binding Rossmann-like Domain"/>
    <property type="match status" value="1"/>
</dbReference>
<dbReference type="InterPro" id="IPR050984">
    <property type="entry name" value="Gfo/Idh/MocA_domain"/>
</dbReference>
<dbReference type="GO" id="GO:0000166">
    <property type="term" value="F:nucleotide binding"/>
    <property type="evidence" value="ECO:0007669"/>
    <property type="project" value="InterPro"/>
</dbReference>
<dbReference type="GO" id="GO:0016491">
    <property type="term" value="F:oxidoreductase activity"/>
    <property type="evidence" value="ECO:0007669"/>
    <property type="project" value="UniProtKB-KW"/>
</dbReference>
<name>A0A0R2NZR6_9ACTN</name>
<organism evidence="5 6">
    <name type="scientific">Actinobacteria bacterium BACL2 MAG-120802-bin41</name>
    <dbReference type="NCBI Taxonomy" id="1655568"/>
    <lineage>
        <taxon>Bacteria</taxon>
        <taxon>Bacillati</taxon>
        <taxon>Actinomycetota</taxon>
        <taxon>Actinomycetes</taxon>
        <taxon>Actinomycetes incertae sedis</taxon>
        <taxon>ac1 cluster</taxon>
    </lineage>
</organism>
<dbReference type="SUPFAM" id="SSF55347">
    <property type="entry name" value="Glyceraldehyde-3-phosphate dehydrogenase-like, C-terminal domain"/>
    <property type="match status" value="1"/>
</dbReference>
<evidence type="ECO:0000313" key="6">
    <source>
        <dbReference type="Proteomes" id="UP000053941"/>
    </source>
</evidence>
<dbReference type="PANTHER" id="PTHR22604:SF105">
    <property type="entry name" value="TRANS-1,2-DIHYDROBENZENE-1,2-DIOL DEHYDROGENASE"/>
    <property type="match status" value="1"/>
</dbReference>
<evidence type="ECO:0000256" key="2">
    <source>
        <dbReference type="ARBA" id="ARBA00023002"/>
    </source>
</evidence>
<gene>
    <name evidence="5" type="ORF">ABR60_04055</name>
</gene>
<proteinExistence type="inferred from homology"/>
<sequence length="325" mass="35695">MSENFRWGILGTGGIARAFAKDLTFTSGQQVSAVGSRLLDKAVDFSKEHGGSAYGSYEELVASDVDAIYIATPHPMHEPNTLLALNAGKAVLCEKPFAVNAAQSARMIALAKQKELLLVEAMWSRFLPHYRVIRQLLVDGELGEIISISADHGQFLPLPKHYRLHAPELAGGALLDLGVYPISLAHFILGKPSEIQVTAELTDTGVDGHCSIFFDYPSGAVANLSCTMLVKTPCVAEIIGSKARIEIDSTFYNPASMRLIKTNGEVIEYPRNYEGHGLREQAIEFARLYRAGAKESDLITHQDSKEIMEIMDQIRNEIGVKYPFE</sequence>
<evidence type="ECO:0000256" key="1">
    <source>
        <dbReference type="ARBA" id="ARBA00010928"/>
    </source>
</evidence>
<dbReference type="Gene3D" id="3.30.360.10">
    <property type="entry name" value="Dihydrodipicolinate Reductase, domain 2"/>
    <property type="match status" value="1"/>
</dbReference>
<feature type="domain" description="Gfo/Idh/MocA-like oxidoreductase N-terminal" evidence="3">
    <location>
        <begin position="5"/>
        <end position="118"/>
    </location>
</feature>
<dbReference type="SUPFAM" id="SSF51735">
    <property type="entry name" value="NAD(P)-binding Rossmann-fold domains"/>
    <property type="match status" value="1"/>
</dbReference>
<dbReference type="Pfam" id="PF01408">
    <property type="entry name" value="GFO_IDH_MocA"/>
    <property type="match status" value="1"/>
</dbReference>
<accession>A0A0R2NZR6</accession>
<evidence type="ECO:0000313" key="5">
    <source>
        <dbReference type="EMBL" id="KRO31319.1"/>
    </source>
</evidence>
<dbReference type="InterPro" id="IPR036291">
    <property type="entry name" value="NAD(P)-bd_dom_sf"/>
</dbReference>
<evidence type="ECO:0008006" key="7">
    <source>
        <dbReference type="Google" id="ProtNLM"/>
    </source>
</evidence>
<dbReference type="InterPro" id="IPR055170">
    <property type="entry name" value="GFO_IDH_MocA-like_dom"/>
</dbReference>
<dbReference type="Proteomes" id="UP000053941">
    <property type="component" value="Unassembled WGS sequence"/>
</dbReference>
<dbReference type="PANTHER" id="PTHR22604">
    <property type="entry name" value="OXIDOREDUCTASES"/>
    <property type="match status" value="1"/>
</dbReference>
<comment type="similarity">
    <text evidence="1">Belongs to the Gfo/Idh/MocA family.</text>
</comment>
<dbReference type="Pfam" id="PF22725">
    <property type="entry name" value="GFO_IDH_MocA_C3"/>
    <property type="match status" value="1"/>
</dbReference>
<dbReference type="EMBL" id="LIAS01000005">
    <property type="protein sequence ID" value="KRO31319.1"/>
    <property type="molecule type" value="Genomic_DNA"/>
</dbReference>
<protein>
    <recommendedName>
        <fullName evidence="7">Dehydrogenase</fullName>
    </recommendedName>
</protein>
<dbReference type="AlphaFoldDB" id="A0A0R2NZR6"/>
<keyword evidence="2" id="KW-0560">Oxidoreductase</keyword>
<feature type="domain" description="GFO/IDH/MocA-like oxidoreductase" evidence="4">
    <location>
        <begin position="130"/>
        <end position="246"/>
    </location>
</feature>
<reference evidence="5 6" key="1">
    <citation type="submission" date="2015-10" db="EMBL/GenBank/DDBJ databases">
        <title>Metagenome-Assembled Genomes uncover a global brackish microbiome.</title>
        <authorList>
            <person name="Hugerth L.W."/>
            <person name="Larsson J."/>
            <person name="Alneberg J."/>
            <person name="Lindh M.V."/>
            <person name="Legrand C."/>
            <person name="Pinhassi J."/>
            <person name="Andersson A.F."/>
        </authorList>
    </citation>
    <scope>NUCLEOTIDE SEQUENCE [LARGE SCALE GENOMIC DNA]</scope>
    <source>
        <strain evidence="5">BACL2 MAG-120802-bin41</strain>
    </source>
</reference>
<evidence type="ECO:0000259" key="4">
    <source>
        <dbReference type="Pfam" id="PF22725"/>
    </source>
</evidence>
<dbReference type="InterPro" id="IPR000683">
    <property type="entry name" value="Gfo/Idh/MocA-like_OxRdtase_N"/>
</dbReference>